<dbReference type="RefSeq" id="WP_145893820.1">
    <property type="nucleotide sequence ID" value="NZ_VOBQ01000012.1"/>
</dbReference>
<keyword evidence="3" id="KW-1185">Reference proteome</keyword>
<accession>A0A562ZQ22</accession>
<proteinExistence type="predicted"/>
<evidence type="ECO:0000313" key="3">
    <source>
        <dbReference type="Proteomes" id="UP000318199"/>
    </source>
</evidence>
<sequence length="381" mass="41347">MTRTTAAVRSSETEKIVASIYDAALEPQRWTAAMGLVAGAIAADSSFFFSTHSDVDPKAVVHMFNHAPEMPEEFGRFWHSQDPWALAAQRRGLMKQETLVVGSELVAPGELRRTAFYNEFSRQHDIHSMVGTVLFDGHDTDAMPFTNLVWHRRPGVDDFSFSQRDRLRPLLPHFRRALRVQRRIGWLADQRSHEAFSAMHIASIVLDRAGAVLQHNAAGAGFLATLPPDCFRFGRLRALGTRCAPSVAEALGLARRGTPARIKALLPNDPPQVISASLLRVPEGSAHGPPVVGAGECFLLLVELPRAGGREVAQSVATLFQLSPAEVRVLGGLLDGRTPAGIGEESGSAISTVRSQISSLLAKTGCASQSELLVLLRGMRL</sequence>
<dbReference type="OrthoDB" id="5497412at2"/>
<evidence type="ECO:0000259" key="1">
    <source>
        <dbReference type="SMART" id="SM00421"/>
    </source>
</evidence>
<name>A0A562ZQ22_9BURK</name>
<feature type="domain" description="HTH luxR-type" evidence="1">
    <location>
        <begin position="319"/>
        <end position="376"/>
    </location>
</feature>
<protein>
    <submittedName>
        <fullName evidence="2">Helix-turn-helix domain-containing protein</fullName>
    </submittedName>
</protein>
<comment type="caution">
    <text evidence="2">The sequence shown here is derived from an EMBL/GenBank/DDBJ whole genome shotgun (WGS) entry which is preliminary data.</text>
</comment>
<dbReference type="GO" id="GO:0003677">
    <property type="term" value="F:DNA binding"/>
    <property type="evidence" value="ECO:0007669"/>
    <property type="project" value="InterPro"/>
</dbReference>
<gene>
    <name evidence="2" type="ORF">FN976_14810</name>
</gene>
<dbReference type="GO" id="GO:0006355">
    <property type="term" value="P:regulation of DNA-templated transcription"/>
    <property type="evidence" value="ECO:0007669"/>
    <property type="project" value="InterPro"/>
</dbReference>
<dbReference type="InterPro" id="IPR016032">
    <property type="entry name" value="Sig_transdc_resp-reg_C-effctor"/>
</dbReference>
<dbReference type="SUPFAM" id="SSF46894">
    <property type="entry name" value="C-terminal effector domain of the bipartite response regulators"/>
    <property type="match status" value="1"/>
</dbReference>
<dbReference type="SMART" id="SM00421">
    <property type="entry name" value="HTH_LUXR"/>
    <property type="match status" value="1"/>
</dbReference>
<dbReference type="InterPro" id="IPR000792">
    <property type="entry name" value="Tscrpt_reg_LuxR_C"/>
</dbReference>
<evidence type="ECO:0000313" key="2">
    <source>
        <dbReference type="EMBL" id="TWO70264.1"/>
    </source>
</evidence>
<dbReference type="InterPro" id="IPR036388">
    <property type="entry name" value="WH-like_DNA-bd_sf"/>
</dbReference>
<dbReference type="AlphaFoldDB" id="A0A562ZQ22"/>
<organism evidence="2 3">
    <name type="scientific">Caenimonas sedimenti</name>
    <dbReference type="NCBI Taxonomy" id="2596921"/>
    <lineage>
        <taxon>Bacteria</taxon>
        <taxon>Pseudomonadati</taxon>
        <taxon>Pseudomonadota</taxon>
        <taxon>Betaproteobacteria</taxon>
        <taxon>Burkholderiales</taxon>
        <taxon>Comamonadaceae</taxon>
        <taxon>Caenimonas</taxon>
    </lineage>
</organism>
<dbReference type="EMBL" id="VOBQ01000012">
    <property type="protein sequence ID" value="TWO70264.1"/>
    <property type="molecule type" value="Genomic_DNA"/>
</dbReference>
<dbReference type="Gene3D" id="1.10.10.10">
    <property type="entry name" value="Winged helix-like DNA-binding domain superfamily/Winged helix DNA-binding domain"/>
    <property type="match status" value="1"/>
</dbReference>
<reference evidence="2 3" key="1">
    <citation type="submission" date="2019-07" db="EMBL/GenBank/DDBJ databases">
        <title>Caenimonas sedimenti sp. nov., isolated from activated sludge.</title>
        <authorList>
            <person name="Xu J."/>
        </authorList>
    </citation>
    <scope>NUCLEOTIDE SEQUENCE [LARGE SCALE GENOMIC DNA]</scope>
    <source>
        <strain evidence="2 3">HX-9-20</strain>
    </source>
</reference>
<dbReference type="Proteomes" id="UP000318199">
    <property type="component" value="Unassembled WGS sequence"/>
</dbReference>